<dbReference type="Gene3D" id="1.10.10.1450">
    <property type="match status" value="1"/>
</dbReference>
<evidence type="ECO:0000259" key="1">
    <source>
        <dbReference type="Pfam" id="PF17906"/>
    </source>
</evidence>
<dbReference type="AlphaFoldDB" id="A0A564YP68"/>
<feature type="non-terminal residue" evidence="2">
    <location>
        <position position="1"/>
    </location>
</feature>
<proteinExistence type="predicted"/>
<evidence type="ECO:0000313" key="2">
    <source>
        <dbReference type="EMBL" id="VUZ49072.1"/>
    </source>
</evidence>
<dbReference type="InterPro" id="IPR041426">
    <property type="entry name" value="Mos1_HTH"/>
</dbReference>
<accession>A0A564YP68</accession>
<feature type="non-terminal residue" evidence="2">
    <location>
        <position position="116"/>
    </location>
</feature>
<reference evidence="2 3" key="1">
    <citation type="submission" date="2019-07" db="EMBL/GenBank/DDBJ databases">
        <authorList>
            <person name="Jastrzebski P J."/>
            <person name="Paukszto L."/>
            <person name="Jastrzebski P J."/>
        </authorList>
    </citation>
    <scope>NUCLEOTIDE SEQUENCE [LARGE SCALE GENOMIC DNA]</scope>
    <source>
        <strain evidence="2 3">WMS-il1</strain>
    </source>
</reference>
<name>A0A564YP68_HYMDI</name>
<dbReference type="Pfam" id="PF17906">
    <property type="entry name" value="HTH_48"/>
    <property type="match status" value="1"/>
</dbReference>
<dbReference type="Proteomes" id="UP000321570">
    <property type="component" value="Unassembled WGS sequence"/>
</dbReference>
<dbReference type="EMBL" id="CABIJS010000322">
    <property type="protein sequence ID" value="VUZ49072.1"/>
    <property type="molecule type" value="Genomic_DNA"/>
</dbReference>
<organism evidence="2 3">
    <name type="scientific">Hymenolepis diminuta</name>
    <name type="common">Rat tapeworm</name>
    <dbReference type="NCBI Taxonomy" id="6216"/>
    <lineage>
        <taxon>Eukaryota</taxon>
        <taxon>Metazoa</taxon>
        <taxon>Spiralia</taxon>
        <taxon>Lophotrochozoa</taxon>
        <taxon>Platyhelminthes</taxon>
        <taxon>Cestoda</taxon>
        <taxon>Eucestoda</taxon>
        <taxon>Cyclophyllidea</taxon>
        <taxon>Hymenolepididae</taxon>
        <taxon>Hymenolepis</taxon>
    </lineage>
</organism>
<evidence type="ECO:0000313" key="3">
    <source>
        <dbReference type="Proteomes" id="UP000321570"/>
    </source>
</evidence>
<sequence>VYTPNKDHIRHILLFQFRQGNKASLAAKTLKHTYATDVLNEKTCRRWFSSSRFKQDDFDLKDESRTGDSKLSILSNWNLPLMEIKFNLHYWRTEQNLSHREMKRLKGWEMSPKWEM</sequence>
<protein>
    <recommendedName>
        <fullName evidence="1">Mos1 transposase HTH domain-containing protein</fullName>
    </recommendedName>
</protein>
<feature type="domain" description="Mos1 transposase HTH" evidence="1">
    <location>
        <begin position="6"/>
        <end position="57"/>
    </location>
</feature>
<gene>
    <name evidence="2" type="ORF">WMSIL1_LOCUS8313</name>
</gene>
<keyword evidence="3" id="KW-1185">Reference proteome</keyword>